<dbReference type="EMBL" id="BJYD01000028">
    <property type="protein sequence ID" value="GEN54944.1"/>
    <property type="molecule type" value="Genomic_DNA"/>
</dbReference>
<name>A0A511WUV2_9BACI</name>
<dbReference type="SUPFAM" id="SSF52172">
    <property type="entry name" value="CheY-like"/>
    <property type="match status" value="1"/>
</dbReference>
<accession>A0A511WUV2</accession>
<reference evidence="4 5" key="1">
    <citation type="submission" date="2019-07" db="EMBL/GenBank/DDBJ databases">
        <title>Whole genome shotgun sequence of Halobacillus faecis NBRC 103569.</title>
        <authorList>
            <person name="Hosoyama A."/>
            <person name="Uohara A."/>
            <person name="Ohji S."/>
            <person name="Ichikawa N."/>
        </authorList>
    </citation>
    <scope>NUCLEOTIDE SEQUENCE [LARGE SCALE GENOMIC DNA]</scope>
    <source>
        <strain evidence="4 5">NBRC 103569</strain>
    </source>
</reference>
<keyword evidence="1 2" id="KW-0597">Phosphoprotein</keyword>
<dbReference type="InterPro" id="IPR001789">
    <property type="entry name" value="Sig_transdc_resp-reg_receiver"/>
</dbReference>
<gene>
    <name evidence="4" type="ORF">HFA01_32060</name>
</gene>
<dbReference type="InterPro" id="IPR011006">
    <property type="entry name" value="CheY-like_superfamily"/>
</dbReference>
<evidence type="ECO:0000313" key="5">
    <source>
        <dbReference type="Proteomes" id="UP000321886"/>
    </source>
</evidence>
<feature type="domain" description="Response regulatory" evidence="3">
    <location>
        <begin position="2"/>
        <end position="117"/>
    </location>
</feature>
<dbReference type="PROSITE" id="PS50110">
    <property type="entry name" value="RESPONSE_REGULATORY"/>
    <property type="match status" value="1"/>
</dbReference>
<dbReference type="GO" id="GO:0000160">
    <property type="term" value="P:phosphorelay signal transduction system"/>
    <property type="evidence" value="ECO:0007669"/>
    <property type="project" value="InterPro"/>
</dbReference>
<dbReference type="AlphaFoldDB" id="A0A511WUV2"/>
<feature type="modified residue" description="4-aspartylphosphate" evidence="2">
    <location>
        <position position="52"/>
    </location>
</feature>
<dbReference type="RefSeq" id="WP_146818046.1">
    <property type="nucleotide sequence ID" value="NZ_BJYD01000028.1"/>
</dbReference>
<sequence length="117" mass="13462">MPTAILVDNTRDKLRLKSILERHSYTVLAETEKGAEILSLYNRYQPDLVLMDVQISHRQGLKYLKELRSEYPKAQVIVCSEHSDIQLLDQCASIGVIDFIQKPLLHRLSSAIEKIRT</sequence>
<protein>
    <submittedName>
        <fullName evidence="4">Response regulator</fullName>
    </submittedName>
</protein>
<dbReference type="Pfam" id="PF00072">
    <property type="entry name" value="Response_reg"/>
    <property type="match status" value="1"/>
</dbReference>
<evidence type="ECO:0000256" key="1">
    <source>
        <dbReference type="ARBA" id="ARBA00022553"/>
    </source>
</evidence>
<evidence type="ECO:0000256" key="2">
    <source>
        <dbReference type="PROSITE-ProRule" id="PRU00169"/>
    </source>
</evidence>
<dbReference type="PANTHER" id="PTHR44591:SF3">
    <property type="entry name" value="RESPONSE REGULATORY DOMAIN-CONTAINING PROTEIN"/>
    <property type="match status" value="1"/>
</dbReference>
<dbReference type="OrthoDB" id="9759232at2"/>
<proteinExistence type="predicted"/>
<organism evidence="4 5">
    <name type="scientific">Halobacillus faecis</name>
    <dbReference type="NCBI Taxonomy" id="360184"/>
    <lineage>
        <taxon>Bacteria</taxon>
        <taxon>Bacillati</taxon>
        <taxon>Bacillota</taxon>
        <taxon>Bacilli</taxon>
        <taxon>Bacillales</taxon>
        <taxon>Bacillaceae</taxon>
        <taxon>Halobacillus</taxon>
    </lineage>
</organism>
<dbReference type="Proteomes" id="UP000321886">
    <property type="component" value="Unassembled WGS sequence"/>
</dbReference>
<dbReference type="InterPro" id="IPR050595">
    <property type="entry name" value="Bact_response_regulator"/>
</dbReference>
<comment type="caution">
    <text evidence="4">The sequence shown here is derived from an EMBL/GenBank/DDBJ whole genome shotgun (WGS) entry which is preliminary data.</text>
</comment>
<dbReference type="SMART" id="SM00448">
    <property type="entry name" value="REC"/>
    <property type="match status" value="1"/>
</dbReference>
<evidence type="ECO:0000313" key="4">
    <source>
        <dbReference type="EMBL" id="GEN54944.1"/>
    </source>
</evidence>
<dbReference type="Gene3D" id="3.40.50.2300">
    <property type="match status" value="1"/>
</dbReference>
<dbReference type="PANTHER" id="PTHR44591">
    <property type="entry name" value="STRESS RESPONSE REGULATOR PROTEIN 1"/>
    <property type="match status" value="1"/>
</dbReference>
<evidence type="ECO:0000259" key="3">
    <source>
        <dbReference type="PROSITE" id="PS50110"/>
    </source>
</evidence>
<keyword evidence="5" id="KW-1185">Reference proteome</keyword>